<evidence type="ECO:0000256" key="2">
    <source>
        <dbReference type="ARBA" id="ARBA00007613"/>
    </source>
</evidence>
<keyword evidence="4 9" id="KW-0812">Transmembrane</keyword>
<evidence type="ECO:0000256" key="4">
    <source>
        <dbReference type="ARBA" id="ARBA00022692"/>
    </source>
</evidence>
<sequence length="485" mass="51757">MKRIYSGFARSGLRIAPLLAALVLAGCAALPHQQAQSTMRAPVQADFVMPGSDPWPEANWWQQFSDSQLDQLVTLALQNSPSLETVKARIDTARASVDLTRAQAGATLDLNTSVSRQRFSANTIYPPPFGGNIFNEGRMTLDFHYDFDWWGKQKAALEAALGRHRAAEAETAGAAQTLIAAVSETYFQYQADLARLALAKQDEGVRQQLVTLQQQRVRAGLEAGETAEPLTADLESAHQQVLALENDAATTLNQLRGLVGVRGDAFPALAARPLPQANGGLPANLPLNLVGRRADIAAAREQIYAAGEEVKQAKAEFYPDINLAAFVGVDSLDLGTMFKNGSHILGVTPALSLPIFHSGALQANLRGAEANVTLAVAQYNQTLQQAVQEVNDAALRLKGTADEATPLNNALAARQRDAALFGQQARAGLADGRNSLRARAVALSLQDQQLQLQTRALIARVDLYKALGGGYRDAAASPATAAAAR</sequence>
<keyword evidence="6 9" id="KW-0472">Membrane</keyword>
<evidence type="ECO:0000256" key="7">
    <source>
        <dbReference type="ARBA" id="ARBA00023139"/>
    </source>
</evidence>
<protein>
    <submittedName>
        <fullName evidence="10">Efflux transporter outer membrane subunit</fullName>
    </submittedName>
</protein>
<evidence type="ECO:0000256" key="5">
    <source>
        <dbReference type="ARBA" id="ARBA00022729"/>
    </source>
</evidence>
<dbReference type="SUPFAM" id="SSF56954">
    <property type="entry name" value="Outer membrane efflux proteins (OEP)"/>
    <property type="match status" value="1"/>
</dbReference>
<dbReference type="EMBL" id="JAUEDK010000009">
    <property type="protein sequence ID" value="MDN0074711.1"/>
    <property type="molecule type" value="Genomic_DNA"/>
</dbReference>
<evidence type="ECO:0000256" key="8">
    <source>
        <dbReference type="ARBA" id="ARBA00023288"/>
    </source>
</evidence>
<dbReference type="InterPro" id="IPR010131">
    <property type="entry name" value="MdtP/NodT-like"/>
</dbReference>
<feature type="chain" id="PRO_5044985404" evidence="9">
    <location>
        <begin position="21"/>
        <end position="485"/>
    </location>
</feature>
<evidence type="ECO:0000256" key="1">
    <source>
        <dbReference type="ARBA" id="ARBA00004370"/>
    </source>
</evidence>
<gene>
    <name evidence="10" type="ORF">QU481_07370</name>
</gene>
<dbReference type="PROSITE" id="PS51257">
    <property type="entry name" value="PROKAR_LIPOPROTEIN"/>
    <property type="match status" value="1"/>
</dbReference>
<evidence type="ECO:0000256" key="6">
    <source>
        <dbReference type="ARBA" id="ARBA00023136"/>
    </source>
</evidence>
<evidence type="ECO:0000313" key="11">
    <source>
        <dbReference type="Proteomes" id="UP001168540"/>
    </source>
</evidence>
<accession>A0ABT7XLP7</accession>
<comment type="similarity">
    <text evidence="2 9">Belongs to the outer membrane factor (OMF) (TC 1.B.17) family.</text>
</comment>
<dbReference type="Pfam" id="PF02321">
    <property type="entry name" value="OEP"/>
    <property type="match status" value="2"/>
</dbReference>
<evidence type="ECO:0000313" key="10">
    <source>
        <dbReference type="EMBL" id="MDN0074711.1"/>
    </source>
</evidence>
<dbReference type="RefSeq" id="WP_289829287.1">
    <property type="nucleotide sequence ID" value="NZ_JAUEDK010000009.1"/>
</dbReference>
<reference evidence="10" key="1">
    <citation type="submission" date="2023-06" db="EMBL/GenBank/DDBJ databases">
        <authorList>
            <person name="Zhang S."/>
        </authorList>
    </citation>
    <scope>NUCLEOTIDE SEQUENCE</scope>
    <source>
        <strain evidence="10">SG2303</strain>
    </source>
</reference>
<organism evidence="10 11">
    <name type="scientific">Crenobacter oryzisoli</name>
    <dbReference type="NCBI Taxonomy" id="3056844"/>
    <lineage>
        <taxon>Bacteria</taxon>
        <taxon>Pseudomonadati</taxon>
        <taxon>Pseudomonadota</taxon>
        <taxon>Betaproteobacteria</taxon>
        <taxon>Neisseriales</taxon>
        <taxon>Neisseriaceae</taxon>
        <taxon>Crenobacter</taxon>
    </lineage>
</organism>
<dbReference type="Gene3D" id="2.20.200.10">
    <property type="entry name" value="Outer membrane efflux proteins (OEP)"/>
    <property type="match status" value="1"/>
</dbReference>
<keyword evidence="5 9" id="KW-0732">Signal</keyword>
<dbReference type="InterPro" id="IPR003423">
    <property type="entry name" value="OMP_efflux"/>
</dbReference>
<evidence type="ECO:0000256" key="9">
    <source>
        <dbReference type="RuleBase" id="RU362097"/>
    </source>
</evidence>
<comment type="caution">
    <text evidence="10">The sequence shown here is derived from an EMBL/GenBank/DDBJ whole genome shotgun (WGS) entry which is preliminary data.</text>
</comment>
<dbReference type="Proteomes" id="UP001168540">
    <property type="component" value="Unassembled WGS sequence"/>
</dbReference>
<keyword evidence="3 9" id="KW-1134">Transmembrane beta strand</keyword>
<name>A0ABT7XLP7_9NEIS</name>
<keyword evidence="7 9" id="KW-0564">Palmitate</keyword>
<keyword evidence="11" id="KW-1185">Reference proteome</keyword>
<dbReference type="NCBIfam" id="TIGR01845">
    <property type="entry name" value="outer_NodT"/>
    <property type="match status" value="1"/>
</dbReference>
<comment type="subcellular location">
    <subcellularLocation>
        <location evidence="9">Cell membrane</location>
        <topology evidence="9">Lipid-anchor</topology>
    </subcellularLocation>
    <subcellularLocation>
        <location evidence="1">Membrane</location>
    </subcellularLocation>
</comment>
<evidence type="ECO:0000256" key="3">
    <source>
        <dbReference type="ARBA" id="ARBA00022452"/>
    </source>
</evidence>
<dbReference type="Gene3D" id="1.20.1600.10">
    <property type="entry name" value="Outer membrane efflux proteins (OEP)"/>
    <property type="match status" value="1"/>
</dbReference>
<dbReference type="PANTHER" id="PTHR30203:SF20">
    <property type="entry name" value="MULTIDRUG RESISTANCE OUTER MEMBRANE PROTEIN MDTP-RELATED"/>
    <property type="match status" value="1"/>
</dbReference>
<proteinExistence type="inferred from homology"/>
<feature type="signal peptide" evidence="9">
    <location>
        <begin position="1"/>
        <end position="20"/>
    </location>
</feature>
<dbReference type="PANTHER" id="PTHR30203">
    <property type="entry name" value="OUTER MEMBRANE CATION EFFLUX PROTEIN"/>
    <property type="match status" value="1"/>
</dbReference>
<keyword evidence="8 9" id="KW-0449">Lipoprotein</keyword>